<dbReference type="PRINTS" id="PR00080">
    <property type="entry name" value="SDRFAMILY"/>
</dbReference>
<dbReference type="PANTHER" id="PTHR44196:SF3">
    <property type="entry name" value="SHORT CHAIN DEHYDROGENASE FAMILY PROTEIN"/>
    <property type="match status" value="1"/>
</dbReference>
<dbReference type="PANTHER" id="PTHR44196">
    <property type="entry name" value="DEHYDROGENASE/REDUCTASE SDR FAMILY MEMBER 7B"/>
    <property type="match status" value="1"/>
</dbReference>
<dbReference type="PROSITE" id="PS00061">
    <property type="entry name" value="ADH_SHORT"/>
    <property type="match status" value="1"/>
</dbReference>
<protein>
    <submittedName>
        <fullName evidence="5">3-oxoacyl-[acyl-carrier-protein] reductase FabG</fullName>
        <ecNumber evidence="5">1.1.1.100</ecNumber>
    </submittedName>
    <submittedName>
        <fullName evidence="6">Oxidoreductase</fullName>
        <ecNumber evidence="6">1.-.-.-</ecNumber>
    </submittedName>
</protein>
<evidence type="ECO:0000256" key="3">
    <source>
        <dbReference type="RuleBase" id="RU000363"/>
    </source>
</evidence>
<dbReference type="InterPro" id="IPR002347">
    <property type="entry name" value="SDR_fam"/>
</dbReference>
<dbReference type="SUPFAM" id="SSF51735">
    <property type="entry name" value="NAD(P)-binding Rossmann-fold domains"/>
    <property type="match status" value="1"/>
</dbReference>
<feature type="region of interest" description="Disordered" evidence="4">
    <location>
        <begin position="257"/>
        <end position="299"/>
    </location>
</feature>
<dbReference type="GO" id="GO:0004316">
    <property type="term" value="F:3-oxoacyl-[acyl-carrier-protein] reductase (NADPH) activity"/>
    <property type="evidence" value="ECO:0007669"/>
    <property type="project" value="UniProtKB-EC"/>
</dbReference>
<organism evidence="5 7">
    <name type="scientific">Pandoraea pnomenusa</name>
    <dbReference type="NCBI Taxonomy" id="93220"/>
    <lineage>
        <taxon>Bacteria</taxon>
        <taxon>Pseudomonadati</taxon>
        <taxon>Pseudomonadota</taxon>
        <taxon>Betaproteobacteria</taxon>
        <taxon>Burkholderiales</taxon>
        <taxon>Burkholderiaceae</taxon>
        <taxon>Pandoraea</taxon>
    </lineage>
</organism>
<dbReference type="Pfam" id="PF00106">
    <property type="entry name" value="adh_short"/>
    <property type="match status" value="1"/>
</dbReference>
<evidence type="ECO:0000256" key="4">
    <source>
        <dbReference type="SAM" id="MobiDB-lite"/>
    </source>
</evidence>
<dbReference type="InterPro" id="IPR036291">
    <property type="entry name" value="NAD(P)-bd_dom_sf"/>
</dbReference>
<reference evidence="6 8" key="2">
    <citation type="submission" date="2019-08" db="EMBL/GenBank/DDBJ databases">
        <authorList>
            <person name="Peeters C."/>
        </authorList>
    </citation>
    <scope>NUCLEOTIDE SEQUENCE [LARGE SCALE GENOMIC DNA]</scope>
    <source>
        <strain evidence="6 8">LMG 31119</strain>
    </source>
</reference>
<dbReference type="InterPro" id="IPR020904">
    <property type="entry name" value="Sc_DH/Rdtase_CS"/>
</dbReference>
<dbReference type="RefSeq" id="WP_023872913.1">
    <property type="nucleotide sequence ID" value="NC_023018.2"/>
</dbReference>
<evidence type="ECO:0000313" key="5">
    <source>
        <dbReference type="EMBL" id="SUA79472.1"/>
    </source>
</evidence>
<comment type="similarity">
    <text evidence="1 3">Belongs to the short-chain dehydrogenases/reductases (SDR) family.</text>
</comment>
<proteinExistence type="inferred from homology"/>
<sequence length="299" mass="31812">MATHTTSPKVFITGASSGLGEALARHYAAQGAILGLVGRRGDKLADLAATLPHPHAVHCYAVDVRDALALRAAAGDFMARHGVPDIVIANAGISHGVNTEDAADLPHFASVMDTNWMAMVATFSPFVAPMRARKRGTLVGIGSVAGVRGLPGHGAYSASKAAAMTYLESLRVELRADKVAVVTIAPGYIRTPMTDGNPFPMPFLMDADKFARKAAAAIARGKRFVVLPWQMGIVACAMRRLPRWLYDRLFARAPRKPTLSQRQAREAEVLQADASQAEKTGKGVKNAKDDSTGKMSDTP</sequence>
<dbReference type="PRINTS" id="PR00081">
    <property type="entry name" value="GDHRDH"/>
</dbReference>
<evidence type="ECO:0000313" key="8">
    <source>
        <dbReference type="Proteomes" id="UP000361468"/>
    </source>
</evidence>
<evidence type="ECO:0000313" key="6">
    <source>
        <dbReference type="EMBL" id="VVE61102.1"/>
    </source>
</evidence>
<keyword evidence="8" id="KW-1185">Reference proteome</keyword>
<evidence type="ECO:0000313" key="7">
    <source>
        <dbReference type="Proteomes" id="UP000254573"/>
    </source>
</evidence>
<dbReference type="Proteomes" id="UP000254573">
    <property type="component" value="Unassembled WGS sequence"/>
</dbReference>
<evidence type="ECO:0000256" key="1">
    <source>
        <dbReference type="ARBA" id="ARBA00006484"/>
    </source>
</evidence>
<dbReference type="Gene3D" id="3.40.50.720">
    <property type="entry name" value="NAD(P)-binding Rossmann-like Domain"/>
    <property type="match status" value="1"/>
</dbReference>
<evidence type="ECO:0000256" key="2">
    <source>
        <dbReference type="ARBA" id="ARBA00023002"/>
    </source>
</evidence>
<dbReference type="GO" id="GO:0016020">
    <property type="term" value="C:membrane"/>
    <property type="evidence" value="ECO:0007669"/>
    <property type="project" value="TreeGrafter"/>
</dbReference>
<gene>
    <name evidence="5" type="primary">fabG_20</name>
    <name evidence="5" type="ORF">NCTC13160_03239</name>
    <name evidence="6" type="ORF">PPN31119_00462</name>
</gene>
<dbReference type="Proteomes" id="UP000361468">
    <property type="component" value="Unassembled WGS sequence"/>
</dbReference>
<accession>A0A378YQQ0</accession>
<dbReference type="EMBL" id="CABPSO010000001">
    <property type="protein sequence ID" value="VVE61102.1"/>
    <property type="molecule type" value="Genomic_DNA"/>
</dbReference>
<dbReference type="EMBL" id="UGSG01000001">
    <property type="protein sequence ID" value="SUA79472.1"/>
    <property type="molecule type" value="Genomic_DNA"/>
</dbReference>
<dbReference type="EC" id="1.-.-.-" evidence="6"/>
<dbReference type="NCBIfam" id="NF005437">
    <property type="entry name" value="PRK07024.1"/>
    <property type="match status" value="1"/>
</dbReference>
<name>A0A378YQQ0_9BURK</name>
<dbReference type="EC" id="1.1.1.100" evidence="5"/>
<dbReference type="AlphaFoldDB" id="A0A378YQQ0"/>
<dbReference type="GeneID" id="57196946"/>
<keyword evidence="2 5" id="KW-0560">Oxidoreductase</keyword>
<reference evidence="5 7" key="1">
    <citation type="submission" date="2018-06" db="EMBL/GenBank/DDBJ databases">
        <authorList>
            <consortium name="Pathogen Informatics"/>
            <person name="Doyle S."/>
        </authorList>
    </citation>
    <scope>NUCLEOTIDE SEQUENCE [LARGE SCALE GENOMIC DNA]</scope>
    <source>
        <strain evidence="5 7">NCTC13160</strain>
    </source>
</reference>